<reference evidence="15 16" key="1">
    <citation type="submission" date="2015-04" db="EMBL/GenBank/DDBJ databases">
        <authorList>
            <person name="Syromyatnikov M.Y."/>
            <person name="Popov V.N."/>
        </authorList>
    </citation>
    <scope>NUCLEOTIDE SEQUENCE [LARGE SCALE GENOMIC DNA]</scope>
    <source>
        <strain evidence="15">WF-38-12</strain>
    </source>
</reference>
<comment type="function">
    <text evidence="11">Involved in deacetylation of histones, chromatin assembly and chromosome segregation. May act as a transcriptional oscillator, directing histone deacetylases to specific chromosomal domains. Component of the NuA4 histone acetyltransferase complex which is involved in transcriptional activation of selected genes principally by acetylation of nucleosomal histone H4 and H2A. The NuA4 complex is also involved in DNA repair.</text>
</comment>
<dbReference type="PANTHER" id="PTHR10880">
    <property type="entry name" value="MORTALITY FACTOR 4-LIKE PROTEIN"/>
    <property type="match status" value="1"/>
</dbReference>
<evidence type="ECO:0000256" key="6">
    <source>
        <dbReference type="ARBA" id="ARBA00022853"/>
    </source>
</evidence>
<dbReference type="Pfam" id="PF22732">
    <property type="entry name" value="MSL3_chromo-like"/>
    <property type="match status" value="1"/>
</dbReference>
<keyword evidence="10" id="KW-0539">Nucleus</keyword>
<dbReference type="SUPFAM" id="SSF54160">
    <property type="entry name" value="Chromo domain-like"/>
    <property type="match status" value="1"/>
</dbReference>
<evidence type="ECO:0000313" key="15">
    <source>
        <dbReference type="EMBL" id="CRG92252.1"/>
    </source>
</evidence>
<feature type="domain" description="Chromo" evidence="14">
    <location>
        <begin position="22"/>
        <end position="82"/>
    </location>
</feature>
<evidence type="ECO:0000313" key="16">
    <source>
        <dbReference type="Proteomes" id="UP000054383"/>
    </source>
</evidence>
<dbReference type="CDD" id="cd18983">
    <property type="entry name" value="CBD_MSL3_like"/>
    <property type="match status" value="1"/>
</dbReference>
<name>A0A0U1MAD3_TALIS</name>
<accession>A0A0U1MAD3</accession>
<dbReference type="Gene3D" id="2.30.30.140">
    <property type="match status" value="1"/>
</dbReference>
<dbReference type="GO" id="GO:0006281">
    <property type="term" value="P:DNA repair"/>
    <property type="evidence" value="ECO:0007669"/>
    <property type="project" value="UniProtKB-KW"/>
</dbReference>
<dbReference type="SMART" id="SM00298">
    <property type="entry name" value="CHROMO"/>
    <property type="match status" value="1"/>
</dbReference>
<dbReference type="EMBL" id="CVMT01000012">
    <property type="protein sequence ID" value="CRG92252.1"/>
    <property type="molecule type" value="Genomic_DNA"/>
</dbReference>
<feature type="region of interest" description="Disordered" evidence="13">
    <location>
        <begin position="89"/>
        <end position="131"/>
    </location>
</feature>
<evidence type="ECO:0000256" key="9">
    <source>
        <dbReference type="ARBA" id="ARBA00023204"/>
    </source>
</evidence>
<evidence type="ECO:0000256" key="5">
    <source>
        <dbReference type="ARBA" id="ARBA00022763"/>
    </source>
</evidence>
<evidence type="ECO:0000256" key="1">
    <source>
        <dbReference type="ARBA" id="ARBA00004123"/>
    </source>
</evidence>
<keyword evidence="8" id="KW-0804">Transcription</keyword>
<dbReference type="GO" id="GO:0032221">
    <property type="term" value="C:Rpd3S complex"/>
    <property type="evidence" value="ECO:0007669"/>
    <property type="project" value="TreeGrafter"/>
</dbReference>
<keyword evidence="16" id="KW-1185">Reference proteome</keyword>
<protein>
    <recommendedName>
        <fullName evidence="4">Chromatin modification-related protein EAF3</fullName>
    </recommendedName>
    <alternativeName>
        <fullName evidence="12">Chromatin modification-related protein eaf3</fullName>
    </alternativeName>
</protein>
<comment type="similarity">
    <text evidence="2">Belongs to the MRG family.</text>
</comment>
<dbReference type="InterPro" id="IPR038217">
    <property type="entry name" value="MRG_C_sf"/>
</dbReference>
<comment type="subunit">
    <text evidence="3">Component of the NuA4 histone acetyltransferase complex.</text>
</comment>
<keyword evidence="9" id="KW-0234">DNA repair</keyword>
<evidence type="ECO:0000256" key="2">
    <source>
        <dbReference type="ARBA" id="ARBA00009093"/>
    </source>
</evidence>
<organism evidence="15 16">
    <name type="scientific">Talaromyces islandicus</name>
    <name type="common">Penicillium islandicum</name>
    <dbReference type="NCBI Taxonomy" id="28573"/>
    <lineage>
        <taxon>Eukaryota</taxon>
        <taxon>Fungi</taxon>
        <taxon>Dikarya</taxon>
        <taxon>Ascomycota</taxon>
        <taxon>Pezizomycotina</taxon>
        <taxon>Eurotiomycetes</taxon>
        <taxon>Eurotiomycetidae</taxon>
        <taxon>Eurotiales</taxon>
        <taxon>Trichocomaceae</taxon>
        <taxon>Talaromyces</taxon>
        <taxon>Talaromyces sect. Islandici</taxon>
    </lineage>
</organism>
<sequence>MAPAGLNYSRDERVLCFHHEVLYEAKIMDLKHSVPDDRKSPYEYLVHYKGWKNTWDDWVPQERLRKFTEENRELAAQIRREVTAQNWAKSNANAKITKRRGGSDSGRGSEERQSSVPAKGNKRGRDNEIEKEDQFHLRPSIRIMLPDNLKALLVDDWENVTKNQQVVALPAPHSVNEILQTYSDEEKPKRINTAEKDVLQEVISGIKEYFDKSLDKILLYKFEREQYRLLRQKWESGAENYADKGPLDIYGAHHLLRLFAVLPELIAQTNMDQQSINHLREELSKFSIWLSRNSEQFFSNKYINATAEYMEKATGIPIQNPGTATSRLV</sequence>
<evidence type="ECO:0000256" key="12">
    <source>
        <dbReference type="ARBA" id="ARBA00072864"/>
    </source>
</evidence>
<dbReference type="InterPro" id="IPR016197">
    <property type="entry name" value="Chromo-like_dom_sf"/>
</dbReference>
<dbReference type="Gene3D" id="1.10.274.30">
    <property type="entry name" value="MRG domain"/>
    <property type="match status" value="1"/>
</dbReference>
<evidence type="ECO:0000256" key="3">
    <source>
        <dbReference type="ARBA" id="ARBA00011353"/>
    </source>
</evidence>
<evidence type="ECO:0000256" key="11">
    <source>
        <dbReference type="ARBA" id="ARBA00057322"/>
    </source>
</evidence>
<dbReference type="InterPro" id="IPR053820">
    <property type="entry name" value="MSL3_chromo-like"/>
</dbReference>
<evidence type="ECO:0000256" key="13">
    <source>
        <dbReference type="SAM" id="MobiDB-lite"/>
    </source>
</evidence>
<gene>
    <name evidence="15" type="ORF">PISL3812_09309</name>
</gene>
<evidence type="ECO:0000256" key="10">
    <source>
        <dbReference type="ARBA" id="ARBA00023242"/>
    </source>
</evidence>
<keyword evidence="6" id="KW-0156">Chromatin regulator</keyword>
<dbReference type="OMA" id="GLQTYFD"/>
<evidence type="ECO:0000259" key="14">
    <source>
        <dbReference type="SMART" id="SM00298"/>
    </source>
</evidence>
<dbReference type="FunFam" id="1.10.274.30:FF:000004">
    <property type="entry name" value="Putative Chromatin modification-related protein eaf3"/>
    <property type="match status" value="1"/>
</dbReference>
<evidence type="ECO:0000256" key="8">
    <source>
        <dbReference type="ARBA" id="ARBA00023163"/>
    </source>
</evidence>
<dbReference type="Pfam" id="PF05712">
    <property type="entry name" value="MRG"/>
    <property type="match status" value="1"/>
</dbReference>
<evidence type="ECO:0000256" key="4">
    <source>
        <dbReference type="ARBA" id="ARBA00018505"/>
    </source>
</evidence>
<proteinExistence type="inferred from homology"/>
<dbReference type="PIRSF" id="PIRSF038133">
    <property type="entry name" value="HAT_Nua4_EAF3/MRG15"/>
    <property type="match status" value="1"/>
</dbReference>
<keyword evidence="7" id="KW-0805">Transcription regulation</keyword>
<dbReference type="InterPro" id="IPR008676">
    <property type="entry name" value="MRG"/>
</dbReference>
<dbReference type="InterPro" id="IPR026541">
    <property type="entry name" value="MRG_dom"/>
</dbReference>
<dbReference type="AlphaFoldDB" id="A0A0U1MAD3"/>
<dbReference type="GO" id="GO:0006338">
    <property type="term" value="P:chromatin remodeling"/>
    <property type="evidence" value="ECO:0007669"/>
    <property type="project" value="UniProtKB-ARBA"/>
</dbReference>
<dbReference type="PANTHER" id="PTHR10880:SF15">
    <property type="entry name" value="MSL COMPLEX SUBUNIT 3"/>
    <property type="match status" value="1"/>
</dbReference>
<dbReference type="Proteomes" id="UP000054383">
    <property type="component" value="Unassembled WGS sequence"/>
</dbReference>
<dbReference type="PROSITE" id="PS51640">
    <property type="entry name" value="MRG"/>
    <property type="match status" value="1"/>
</dbReference>
<comment type="subcellular location">
    <subcellularLocation>
        <location evidence="1">Nucleus</location>
    </subcellularLocation>
</comment>
<dbReference type="STRING" id="28573.A0A0U1MAD3"/>
<dbReference type="GO" id="GO:0006355">
    <property type="term" value="P:regulation of DNA-templated transcription"/>
    <property type="evidence" value="ECO:0007669"/>
    <property type="project" value="InterPro"/>
</dbReference>
<keyword evidence="5" id="KW-0227">DNA damage</keyword>
<dbReference type="OrthoDB" id="124855at2759"/>
<dbReference type="InterPro" id="IPR000953">
    <property type="entry name" value="Chromo/chromo_shadow_dom"/>
</dbReference>
<evidence type="ECO:0000256" key="7">
    <source>
        <dbReference type="ARBA" id="ARBA00023015"/>
    </source>
</evidence>
<dbReference type="GO" id="GO:0035267">
    <property type="term" value="C:NuA4 histone acetyltransferase complex"/>
    <property type="evidence" value="ECO:0007669"/>
    <property type="project" value="TreeGrafter"/>
</dbReference>